<accession>A0A644ZPJ9</accession>
<dbReference type="PANTHER" id="PTHR23088:SF27">
    <property type="entry name" value="DEAMINATED GLUTATHIONE AMIDASE"/>
    <property type="match status" value="1"/>
</dbReference>
<protein>
    <submittedName>
        <fullName evidence="2">Omega-amidase YafV</fullName>
        <ecNumber evidence="2">3.5.1.3</ecNumber>
    </submittedName>
</protein>
<evidence type="ECO:0000259" key="1">
    <source>
        <dbReference type="PROSITE" id="PS50263"/>
    </source>
</evidence>
<comment type="caution">
    <text evidence="2">The sequence shown here is derived from an EMBL/GenBank/DDBJ whole genome shotgun (WGS) entry which is preliminary data.</text>
</comment>
<dbReference type="InterPro" id="IPR036526">
    <property type="entry name" value="C-N_Hydrolase_sf"/>
</dbReference>
<dbReference type="GO" id="GO:0050152">
    <property type="term" value="F:omega-amidase activity"/>
    <property type="evidence" value="ECO:0007669"/>
    <property type="project" value="UniProtKB-EC"/>
</dbReference>
<dbReference type="Pfam" id="PF00795">
    <property type="entry name" value="CN_hydrolase"/>
    <property type="match status" value="1"/>
</dbReference>
<dbReference type="EC" id="3.5.1.3" evidence="2"/>
<name>A0A644ZPJ9_9ZZZZ</name>
<sequence length="285" mass="32455">MKIALAQTDIIWEDKKANLEMTETFVKRAVEEKVDLILFPEMSLTGFTMNVEALGEYYETSSKNMNNDNSHWNFNNTLEAIKQLSIKYSMNIGIGYIEKELEAPKGKNKYAVISKVGEVISNYTKIHPFTFGTESKYYCGGDKISYFNIDDFKLSTFICYDLRFPEIFQIASKESELITVAANWPKARINHWVTLLKARAIENQCYIAGINRVGNGDDIEYNGNSLIIDPLGNVIGSLLDGIDGLIVAELNADLVHNLRKDFPLKRDRREDLYRELAGEIIESIH</sequence>
<dbReference type="PROSITE" id="PS50263">
    <property type="entry name" value="CN_HYDROLASE"/>
    <property type="match status" value="1"/>
</dbReference>
<reference evidence="2" key="1">
    <citation type="submission" date="2019-08" db="EMBL/GenBank/DDBJ databases">
        <authorList>
            <person name="Kucharzyk K."/>
            <person name="Murdoch R.W."/>
            <person name="Higgins S."/>
            <person name="Loffler F."/>
        </authorList>
    </citation>
    <scope>NUCLEOTIDE SEQUENCE</scope>
</reference>
<evidence type="ECO:0000313" key="2">
    <source>
        <dbReference type="EMBL" id="MPM39574.1"/>
    </source>
</evidence>
<dbReference type="InterPro" id="IPR003010">
    <property type="entry name" value="C-N_Hydrolase"/>
</dbReference>
<dbReference type="AlphaFoldDB" id="A0A644ZPJ9"/>
<organism evidence="2">
    <name type="scientific">bioreactor metagenome</name>
    <dbReference type="NCBI Taxonomy" id="1076179"/>
    <lineage>
        <taxon>unclassified sequences</taxon>
        <taxon>metagenomes</taxon>
        <taxon>ecological metagenomes</taxon>
    </lineage>
</organism>
<keyword evidence="2" id="KW-0378">Hydrolase</keyword>
<dbReference type="SUPFAM" id="SSF56317">
    <property type="entry name" value="Carbon-nitrogen hydrolase"/>
    <property type="match status" value="1"/>
</dbReference>
<proteinExistence type="predicted"/>
<dbReference type="EMBL" id="VSSQ01008692">
    <property type="protein sequence ID" value="MPM39574.1"/>
    <property type="molecule type" value="Genomic_DNA"/>
</dbReference>
<dbReference type="Gene3D" id="3.60.110.10">
    <property type="entry name" value="Carbon-nitrogen hydrolase"/>
    <property type="match status" value="1"/>
</dbReference>
<feature type="domain" description="CN hydrolase" evidence="1">
    <location>
        <begin position="1"/>
        <end position="252"/>
    </location>
</feature>
<gene>
    <name evidence="2" type="primary">yafV_12</name>
    <name evidence="2" type="ORF">SDC9_86208</name>
</gene>
<dbReference type="PANTHER" id="PTHR23088">
    <property type="entry name" value="NITRILASE-RELATED"/>
    <property type="match status" value="1"/>
</dbReference>